<dbReference type="InterPro" id="IPR052709">
    <property type="entry name" value="Transposase-MT_Hybrid"/>
</dbReference>
<reference evidence="1 2" key="1">
    <citation type="submission" date="2022-01" db="EMBL/GenBank/DDBJ databases">
        <title>A chromosomal length assembly of Cordylochernes scorpioides.</title>
        <authorList>
            <person name="Zeh D."/>
            <person name="Zeh J."/>
        </authorList>
    </citation>
    <scope>NUCLEOTIDE SEQUENCE [LARGE SCALE GENOMIC DNA]</scope>
    <source>
        <strain evidence="1">IN4F17</strain>
        <tissue evidence="1">Whole Body</tissue>
    </source>
</reference>
<dbReference type="EMBL" id="CP092869">
    <property type="protein sequence ID" value="UYV70262.1"/>
    <property type="molecule type" value="Genomic_DNA"/>
</dbReference>
<name>A0ABY6KR09_9ARAC</name>
<dbReference type="Proteomes" id="UP001235939">
    <property type="component" value="Chromosome 07"/>
</dbReference>
<gene>
    <name evidence="1" type="ORF">LAZ67_7002317</name>
</gene>
<accession>A0ABY6KR09</accession>
<proteinExistence type="predicted"/>
<dbReference type="PANTHER" id="PTHR46060">
    <property type="entry name" value="MARINER MOS1 TRANSPOSASE-LIKE PROTEIN"/>
    <property type="match status" value="1"/>
</dbReference>
<protein>
    <submittedName>
        <fullName evidence="1">Uncharacterized protein</fullName>
    </submittedName>
</protein>
<dbReference type="PANTHER" id="PTHR46060:SF1">
    <property type="entry name" value="MARINER MOS1 TRANSPOSASE-LIKE PROTEIN"/>
    <property type="match status" value="1"/>
</dbReference>
<organism evidence="1 2">
    <name type="scientific">Cordylochernes scorpioides</name>
    <dbReference type="NCBI Taxonomy" id="51811"/>
    <lineage>
        <taxon>Eukaryota</taxon>
        <taxon>Metazoa</taxon>
        <taxon>Ecdysozoa</taxon>
        <taxon>Arthropoda</taxon>
        <taxon>Chelicerata</taxon>
        <taxon>Arachnida</taxon>
        <taxon>Pseudoscorpiones</taxon>
        <taxon>Cheliferoidea</taxon>
        <taxon>Chernetidae</taxon>
        <taxon>Cordylochernes</taxon>
    </lineage>
</organism>
<keyword evidence="2" id="KW-1185">Reference proteome</keyword>
<evidence type="ECO:0000313" key="1">
    <source>
        <dbReference type="EMBL" id="UYV70262.1"/>
    </source>
</evidence>
<sequence>MTELVGITKPAEISPTKAGVTIASDCRSALAVICSLGPTHTSCPAFYRHRIQTAAWTDPTQSYIYGQFSRLNPSMEFPGQLVQFSNLNRTTVKNWVAAFKLGRISTKDEHGPGRPVEAVTQENIDKIHDLIMLDRRMTVSQIEETLCIPKTAVDRIMREHSSLRIENYGDQECPKRFSQPKLNDLTRDLRLSKQDAELLASRLKEMSLLEDDVILDVLSDIKKGLSYTTIMQKYKISKTTVYDIKKSELKLTKFVDSTEKDVKKFSQVKNPLYEIVDKAVNIWYESLEPDVPRYETLKSLDVLLKYLEKRTEPEMLASYNTINSLRTMLMREEEALLNMPKK</sequence>
<evidence type="ECO:0000313" key="2">
    <source>
        <dbReference type="Proteomes" id="UP001235939"/>
    </source>
</evidence>